<feature type="domain" description="HTH tetR-type" evidence="3">
    <location>
        <begin position="17"/>
        <end position="77"/>
    </location>
</feature>
<evidence type="ECO:0000256" key="1">
    <source>
        <dbReference type="ARBA" id="ARBA00023125"/>
    </source>
</evidence>
<dbReference type="AlphaFoldDB" id="A0A2I2L2Y5"/>
<dbReference type="Gene3D" id="1.10.10.60">
    <property type="entry name" value="Homeodomain-like"/>
    <property type="match status" value="1"/>
</dbReference>
<accession>A0A2I2L2Y5</accession>
<dbReference type="InterPro" id="IPR050109">
    <property type="entry name" value="HTH-type_TetR-like_transc_reg"/>
</dbReference>
<dbReference type="GO" id="GO:0003700">
    <property type="term" value="F:DNA-binding transcription factor activity"/>
    <property type="evidence" value="ECO:0007669"/>
    <property type="project" value="TreeGrafter"/>
</dbReference>
<evidence type="ECO:0000259" key="3">
    <source>
        <dbReference type="PROSITE" id="PS50977"/>
    </source>
</evidence>
<keyword evidence="5" id="KW-1185">Reference proteome</keyword>
<gene>
    <name evidence="4" type="ORF">FRACA_970008</name>
</gene>
<dbReference type="PROSITE" id="PS50977">
    <property type="entry name" value="HTH_TETR_2"/>
    <property type="match status" value="1"/>
</dbReference>
<dbReference type="Gene3D" id="1.10.357.10">
    <property type="entry name" value="Tetracycline Repressor, domain 2"/>
    <property type="match status" value="1"/>
</dbReference>
<keyword evidence="1 2" id="KW-0238">DNA-binding</keyword>
<dbReference type="InterPro" id="IPR001647">
    <property type="entry name" value="HTH_TetR"/>
</dbReference>
<protein>
    <recommendedName>
        <fullName evidence="3">HTH tetR-type domain-containing protein</fullName>
    </recommendedName>
</protein>
<evidence type="ECO:0000256" key="2">
    <source>
        <dbReference type="PROSITE-ProRule" id="PRU00335"/>
    </source>
</evidence>
<dbReference type="InterPro" id="IPR036271">
    <property type="entry name" value="Tet_transcr_reg_TetR-rel_C_sf"/>
</dbReference>
<dbReference type="Proteomes" id="UP000234331">
    <property type="component" value="Unassembled WGS sequence"/>
</dbReference>
<reference evidence="4 5" key="1">
    <citation type="submission" date="2017-06" db="EMBL/GenBank/DDBJ databases">
        <authorList>
            <person name="Kim H.J."/>
            <person name="Triplett B.A."/>
        </authorList>
    </citation>
    <scope>NUCLEOTIDE SEQUENCE [LARGE SCALE GENOMIC DNA]</scope>
    <source>
        <strain evidence="4">FRACA_ARgP5</strain>
    </source>
</reference>
<evidence type="ECO:0000313" key="5">
    <source>
        <dbReference type="Proteomes" id="UP000234331"/>
    </source>
</evidence>
<dbReference type="InterPro" id="IPR009057">
    <property type="entry name" value="Homeodomain-like_sf"/>
</dbReference>
<organism evidence="4 5">
    <name type="scientific">Frankia canadensis</name>
    <dbReference type="NCBI Taxonomy" id="1836972"/>
    <lineage>
        <taxon>Bacteria</taxon>
        <taxon>Bacillati</taxon>
        <taxon>Actinomycetota</taxon>
        <taxon>Actinomycetes</taxon>
        <taxon>Frankiales</taxon>
        <taxon>Frankiaceae</taxon>
        <taxon>Frankia</taxon>
    </lineage>
</organism>
<dbReference type="PANTHER" id="PTHR30055:SF226">
    <property type="entry name" value="HTH-TYPE TRANSCRIPTIONAL REGULATOR PKSA"/>
    <property type="match status" value="1"/>
</dbReference>
<dbReference type="SUPFAM" id="SSF46689">
    <property type="entry name" value="Homeodomain-like"/>
    <property type="match status" value="1"/>
</dbReference>
<dbReference type="PRINTS" id="PR00455">
    <property type="entry name" value="HTHTETR"/>
</dbReference>
<dbReference type="EMBL" id="FZMO01000566">
    <property type="protein sequence ID" value="SNQ52227.1"/>
    <property type="molecule type" value="Genomic_DNA"/>
</dbReference>
<sequence>MGDLPGHGGSAQRRSSATVRSAVLAAARQVFDEHGFAGARTREIASRAKVTEQMMFRHYPSKADLFEQAVAIPFGAVVSDYLRDFERGLAEDLPPEDLGRLYVSRLYAFMREHRRQILALIAAESHSPGMFQDRRRLLDGFYRVLEPAVDRGVAHEGTTAVNARLIVRLTFGMVLSAAVLDESILDLRPDQDSEQIVEELTAYVLAGVLRRP</sequence>
<name>A0A2I2L2Y5_9ACTN</name>
<feature type="DNA-binding region" description="H-T-H motif" evidence="2">
    <location>
        <begin position="40"/>
        <end position="59"/>
    </location>
</feature>
<evidence type="ECO:0000313" key="4">
    <source>
        <dbReference type="EMBL" id="SNQ52227.1"/>
    </source>
</evidence>
<proteinExistence type="predicted"/>
<dbReference type="Pfam" id="PF00440">
    <property type="entry name" value="TetR_N"/>
    <property type="match status" value="1"/>
</dbReference>
<dbReference type="GO" id="GO:0000976">
    <property type="term" value="F:transcription cis-regulatory region binding"/>
    <property type="evidence" value="ECO:0007669"/>
    <property type="project" value="TreeGrafter"/>
</dbReference>
<dbReference type="OrthoDB" id="4726108at2"/>
<dbReference type="SUPFAM" id="SSF48498">
    <property type="entry name" value="Tetracyclin repressor-like, C-terminal domain"/>
    <property type="match status" value="1"/>
</dbReference>
<dbReference type="RefSeq" id="WP_101836455.1">
    <property type="nucleotide sequence ID" value="NZ_FZMO01000566.1"/>
</dbReference>
<dbReference type="PANTHER" id="PTHR30055">
    <property type="entry name" value="HTH-TYPE TRANSCRIPTIONAL REGULATOR RUTR"/>
    <property type="match status" value="1"/>
</dbReference>